<proteinExistence type="predicted"/>
<evidence type="ECO:0000313" key="1">
    <source>
        <dbReference type="EMBL" id="QDH87606.1"/>
    </source>
</evidence>
<dbReference type="EMBL" id="MN033503">
    <property type="protein sequence ID" value="QDH87606.1"/>
    <property type="molecule type" value="Genomic_RNA"/>
</dbReference>
<accession>A0A514D1W9</accession>
<sequence length="458" mass="50822">MPGGYVTQDRLISPTRITGKGAVGVSLLEIENFIVPTSTTRFGSTVFGAPVDHRVKQSTYSFRTNNRSEDIPDLTSGGEILRYFLLHGVPNDLDKGHDFWTQKIWNVYSHPGVNVSNSGTGTHASGTVFVSGGPPVPVIDSLNVNFYGNRAISRVSPTAPNANLAQTSAEIIREKGIALPGTSLFAWLESRALFYRSLGKEYLNVAFGWKPFLSDLYAIVKQMADITGEIQKYSAISETSTVRRYDFDPIVNTSSSVNTVTQRLTIGPDDNISNWTELYQDGRFSGQQTTVDTSFEKIYFKGRFMFKINPGSGLLNNLQAYEQLANKLLGTRITPSVLWELTPWSWLVDWFVDVQSAMQVAGMFQNDGLLMEYAYLMRRTVKSRTYTLIGPDLIGQGNQGPYSHSVFIEKKERVRGTPFGFGINPEGISPQKWAILAALAISKGPRRLPRFPIGEPTD</sequence>
<gene>
    <name evidence="1" type="ORF">H2Rhizo31354_000003</name>
</gene>
<organism evidence="1">
    <name type="scientific">Leviviridae sp</name>
    <dbReference type="NCBI Taxonomy" id="2027243"/>
    <lineage>
        <taxon>Viruses</taxon>
        <taxon>Riboviria</taxon>
        <taxon>Orthornavirae</taxon>
        <taxon>Lenarviricota</taxon>
        <taxon>Leviviricetes</taxon>
        <taxon>Norzivirales</taxon>
        <taxon>Fiersviridae</taxon>
    </lineage>
</organism>
<reference evidence="1" key="1">
    <citation type="submission" date="2019-05" db="EMBL/GenBank/DDBJ databases">
        <title>Metatranscriptomic reconstruction reveals RNA viruses with the potential to shape carbon cycling in soil.</title>
        <authorList>
            <person name="Starr E.P."/>
            <person name="Nuccio E."/>
            <person name="Pett-Ridge J."/>
            <person name="Banfield J.F."/>
            <person name="Firestone M.K."/>
        </authorList>
    </citation>
    <scope>NUCLEOTIDE SEQUENCE</scope>
    <source>
        <strain evidence="1">H2_Rhizo_31_scaffold_354</strain>
    </source>
</reference>
<protein>
    <submittedName>
        <fullName evidence="1">Uncharacterized protein</fullName>
    </submittedName>
</protein>
<name>A0A514D1W9_9VIRU</name>